<gene>
    <name evidence="2" type="ORF">SERLADRAFT_434804</name>
</gene>
<sequence length="153" mass="17160">MTTAHNTSACPVLTGPNNFQIWKLQIISKLHREKVLQVFTGEEFKPSPGKPTSSEDPEITWILKDEKAHGIIQDYISDALLDVMTKTVNEKTLSLSAGKGQKKKGKEKHKDKGKEKEKGNMVEQSSRSDSKEEQSHIASEHVHVSKPLAKRCR</sequence>
<feature type="compositionally biased region" description="Basic and acidic residues" evidence="1">
    <location>
        <begin position="108"/>
        <end position="143"/>
    </location>
</feature>
<proteinExistence type="predicted"/>
<dbReference type="HOGENOM" id="CLU_1714406_0_0_1"/>
<dbReference type="EMBL" id="GL945430">
    <property type="protein sequence ID" value="EGO28911.1"/>
    <property type="molecule type" value="Genomic_DNA"/>
</dbReference>
<dbReference type="KEGG" id="sla:SERLADRAFT_434804"/>
<dbReference type="RefSeq" id="XP_007315110.1">
    <property type="nucleotide sequence ID" value="XM_007315048.1"/>
</dbReference>
<protein>
    <submittedName>
        <fullName evidence="2">Uncharacterized protein</fullName>
    </submittedName>
</protein>
<evidence type="ECO:0000256" key="1">
    <source>
        <dbReference type="SAM" id="MobiDB-lite"/>
    </source>
</evidence>
<organism>
    <name type="scientific">Serpula lacrymans var. lacrymans (strain S7.9)</name>
    <name type="common">Dry rot fungus</name>
    <dbReference type="NCBI Taxonomy" id="578457"/>
    <lineage>
        <taxon>Eukaryota</taxon>
        <taxon>Fungi</taxon>
        <taxon>Dikarya</taxon>
        <taxon>Basidiomycota</taxon>
        <taxon>Agaricomycotina</taxon>
        <taxon>Agaricomycetes</taxon>
        <taxon>Agaricomycetidae</taxon>
        <taxon>Boletales</taxon>
        <taxon>Coniophorineae</taxon>
        <taxon>Serpulaceae</taxon>
        <taxon>Serpula</taxon>
    </lineage>
</organism>
<accession>F8NLI7</accession>
<dbReference type="AlphaFoldDB" id="F8NLI7"/>
<dbReference type="Proteomes" id="UP000008064">
    <property type="component" value="Unassembled WGS sequence"/>
</dbReference>
<name>F8NLI7_SERL9</name>
<dbReference type="GeneID" id="18814459"/>
<feature type="region of interest" description="Disordered" evidence="1">
    <location>
        <begin position="91"/>
        <end position="153"/>
    </location>
</feature>
<reference evidence="2" key="1">
    <citation type="submission" date="2011-04" db="EMBL/GenBank/DDBJ databases">
        <title>Evolution of plant cell wall degrading machinery underlies the functional diversity of forest fungi.</title>
        <authorList>
            <consortium name="US DOE Joint Genome Institute (JGI-PGF)"/>
            <person name="Eastwood D.C."/>
            <person name="Floudas D."/>
            <person name="Binder M."/>
            <person name="Majcherczyk A."/>
            <person name="Schneider P."/>
            <person name="Aerts A."/>
            <person name="Asiegbu F.O."/>
            <person name="Baker S.E."/>
            <person name="Barry K."/>
            <person name="Bendiksby M."/>
            <person name="Blumentritt M."/>
            <person name="Coutinho P.M."/>
            <person name="Cullen D."/>
            <person name="Cullen D."/>
            <person name="Gathman A."/>
            <person name="Goodell B."/>
            <person name="Henrissat B."/>
            <person name="Ihrmark K."/>
            <person name="Kauserud H."/>
            <person name="Kohler A."/>
            <person name="LaButti K."/>
            <person name="Lapidus A."/>
            <person name="Lavin J.L."/>
            <person name="Lee Y.-H."/>
            <person name="Lindquist E."/>
            <person name="Lilly W."/>
            <person name="Lucas S."/>
            <person name="Morin E."/>
            <person name="Murat C."/>
            <person name="Oguiza J.A."/>
            <person name="Park J."/>
            <person name="Pisabarro A.G."/>
            <person name="Riley R."/>
            <person name="Rosling A."/>
            <person name="Salamov A."/>
            <person name="Schmidt O."/>
            <person name="Schmutz J."/>
            <person name="Skrede I."/>
            <person name="Stenlid J."/>
            <person name="Wiebenga A."/>
            <person name="Xie X."/>
            <person name="Kues U."/>
            <person name="Hibbett D.S."/>
            <person name="Hoffmeister D."/>
            <person name="Hogberg N."/>
            <person name="Martin F."/>
            <person name="Grigoriev I.V."/>
            <person name="Watkinson S.C."/>
        </authorList>
    </citation>
    <scope>NUCLEOTIDE SEQUENCE</scope>
    <source>
        <strain evidence="2">S7.9</strain>
    </source>
</reference>
<evidence type="ECO:0000313" key="2">
    <source>
        <dbReference type="EMBL" id="EGO28911.1"/>
    </source>
</evidence>